<dbReference type="InterPro" id="IPR036734">
    <property type="entry name" value="Neur_chan_lig-bd_sf"/>
</dbReference>
<dbReference type="CDD" id="cd19051">
    <property type="entry name" value="LGIC_TM_cation"/>
    <property type="match status" value="1"/>
</dbReference>
<dbReference type="PRINTS" id="PR00252">
    <property type="entry name" value="NRIONCHANNEL"/>
</dbReference>
<feature type="transmembrane region" description="Helical" evidence="5">
    <location>
        <begin position="229"/>
        <end position="252"/>
    </location>
</feature>
<evidence type="ECO:0000256" key="1">
    <source>
        <dbReference type="ARBA" id="ARBA00004141"/>
    </source>
</evidence>
<dbReference type="InterPro" id="IPR018000">
    <property type="entry name" value="Neurotransmitter_ion_chnl_CS"/>
</dbReference>
<name>A0AAD9KXG1_RIDPI</name>
<dbReference type="GO" id="GO:0005230">
    <property type="term" value="F:extracellular ligand-gated monoatomic ion channel activity"/>
    <property type="evidence" value="ECO:0007669"/>
    <property type="project" value="InterPro"/>
</dbReference>
<evidence type="ECO:0000313" key="9">
    <source>
        <dbReference type="EMBL" id="KAK2179144.1"/>
    </source>
</evidence>
<dbReference type="CDD" id="cd18997">
    <property type="entry name" value="LGIC_ECD_nAChR"/>
    <property type="match status" value="1"/>
</dbReference>
<keyword evidence="3 5" id="KW-1133">Transmembrane helix</keyword>
<dbReference type="InterPro" id="IPR006201">
    <property type="entry name" value="Neur_channel"/>
</dbReference>
<dbReference type="Gene3D" id="2.70.170.10">
    <property type="entry name" value="Neurotransmitter-gated ion-channel ligand-binding domain"/>
    <property type="match status" value="1"/>
</dbReference>
<dbReference type="AlphaFoldDB" id="A0AAD9KXG1"/>
<comment type="subcellular location">
    <subcellularLocation>
        <location evidence="1">Membrane</location>
        <topology evidence="1">Multi-pass membrane protein</topology>
    </subcellularLocation>
</comment>
<protein>
    <submittedName>
        <fullName evidence="9">Uncharacterized protein</fullName>
    </submittedName>
</protein>
<evidence type="ECO:0000256" key="5">
    <source>
        <dbReference type="RuleBase" id="RU000687"/>
    </source>
</evidence>
<feature type="region of interest" description="Disordered" evidence="6">
    <location>
        <begin position="303"/>
        <end position="336"/>
    </location>
</feature>
<keyword evidence="10" id="KW-1185">Reference proteome</keyword>
<keyword evidence="4 5" id="KW-0472">Membrane</keyword>
<dbReference type="FunFam" id="2.70.170.10:FF:000028">
    <property type="entry name" value="AcetylCholine Receptor"/>
    <property type="match status" value="1"/>
</dbReference>
<dbReference type="Pfam" id="PF02932">
    <property type="entry name" value="Neur_chan_memb"/>
    <property type="match status" value="1"/>
</dbReference>
<evidence type="ECO:0000256" key="3">
    <source>
        <dbReference type="ARBA" id="ARBA00022989"/>
    </source>
</evidence>
<feature type="domain" description="Neurotransmitter-gated ion-channel transmembrane" evidence="8">
    <location>
        <begin position="175"/>
        <end position="389"/>
    </location>
</feature>
<dbReference type="Gene3D" id="1.20.58.390">
    <property type="entry name" value="Neurotransmitter-gated ion-channel transmembrane domain"/>
    <property type="match status" value="1"/>
</dbReference>
<evidence type="ECO:0000256" key="2">
    <source>
        <dbReference type="ARBA" id="ARBA00022692"/>
    </source>
</evidence>
<gene>
    <name evidence="9" type="ORF">NP493_510g02027</name>
</gene>
<feature type="transmembrane region" description="Helical" evidence="5">
    <location>
        <begin position="170"/>
        <end position="188"/>
    </location>
</feature>
<comment type="caution">
    <text evidence="5">Lacks conserved residue(s) required for the propagation of feature annotation.</text>
</comment>
<keyword evidence="5" id="KW-0407">Ion channel</keyword>
<dbReference type="Proteomes" id="UP001209878">
    <property type="component" value="Unassembled WGS sequence"/>
</dbReference>
<reference evidence="9" key="1">
    <citation type="journal article" date="2023" name="Mol. Biol. Evol.">
        <title>Third-Generation Sequencing Reveals the Adaptive Role of the Epigenome in Three Deep-Sea Polychaetes.</title>
        <authorList>
            <person name="Perez M."/>
            <person name="Aroh O."/>
            <person name="Sun Y."/>
            <person name="Lan Y."/>
            <person name="Juniper S.K."/>
            <person name="Young C.R."/>
            <person name="Angers B."/>
            <person name="Qian P.Y."/>
        </authorList>
    </citation>
    <scope>NUCLEOTIDE SEQUENCE</scope>
    <source>
        <strain evidence="9">R07B-5</strain>
    </source>
</reference>
<organism evidence="9 10">
    <name type="scientific">Ridgeia piscesae</name>
    <name type="common">Tubeworm</name>
    <dbReference type="NCBI Taxonomy" id="27915"/>
    <lineage>
        <taxon>Eukaryota</taxon>
        <taxon>Metazoa</taxon>
        <taxon>Spiralia</taxon>
        <taxon>Lophotrochozoa</taxon>
        <taxon>Annelida</taxon>
        <taxon>Polychaeta</taxon>
        <taxon>Sedentaria</taxon>
        <taxon>Canalipalpata</taxon>
        <taxon>Sabellida</taxon>
        <taxon>Siboglinidae</taxon>
        <taxon>Ridgeia</taxon>
    </lineage>
</organism>
<dbReference type="GO" id="GO:0016020">
    <property type="term" value="C:membrane"/>
    <property type="evidence" value="ECO:0007669"/>
    <property type="project" value="UniProtKB-SubCell"/>
</dbReference>
<dbReference type="SUPFAM" id="SSF90112">
    <property type="entry name" value="Neurotransmitter-gated ion-channel transmembrane pore"/>
    <property type="match status" value="1"/>
</dbReference>
<evidence type="ECO:0000259" key="7">
    <source>
        <dbReference type="Pfam" id="PF02931"/>
    </source>
</evidence>
<comment type="caution">
    <text evidence="9">The sequence shown here is derived from an EMBL/GenBank/DDBJ whole genome shotgun (WGS) entry which is preliminary data.</text>
</comment>
<sequence>MNQTMVTKVCVTQEWRDEVLLWNPKKYGNIETTTLPSSRVWTPDLYLFNNADVGHKGYVNVNDSKILVRYDGHVTWRLPLMLKSLCAVDVKFFPFDRQHCAVRLGSWIYDVEQVDLQLKHPEVDMSQYETNAEFDLIHLTLERELATYELIKTVQPQVVMTVDIQRRPLYYLYTIIAPTLVLCFLTLFSFMLPCDSGEKVAIDLTAFLSLYVLQSSVAENIPESDKVPLIGLFLTLVMTLISISLLFATLVINIKKRGDHHPSTDVPLFLINLCRNYLARVTCTQLLTSRELYDNCAMDTQDGHVTGNNAQESRETYRDNDELVENHRGETTRDRERRHHLMSRYYERDRRESNRRGLSGDRDPKLEWFFVAQVVDKLLLYVFFVAMTVTVTTTLLIVPWMNWAK</sequence>
<dbReference type="PROSITE" id="PS00236">
    <property type="entry name" value="NEUROTR_ION_CHANNEL"/>
    <property type="match status" value="1"/>
</dbReference>
<dbReference type="InterPro" id="IPR038050">
    <property type="entry name" value="Neuro_actylchol_rec"/>
</dbReference>
<keyword evidence="5" id="KW-0406">Ion transport</keyword>
<dbReference type="InterPro" id="IPR006029">
    <property type="entry name" value="Neurotrans-gated_channel_TM"/>
</dbReference>
<feature type="transmembrane region" description="Helical" evidence="5">
    <location>
        <begin position="378"/>
        <end position="401"/>
    </location>
</feature>
<dbReference type="PANTHER" id="PTHR18945">
    <property type="entry name" value="NEUROTRANSMITTER GATED ION CHANNEL"/>
    <property type="match status" value="1"/>
</dbReference>
<dbReference type="GO" id="GO:0004888">
    <property type="term" value="F:transmembrane signaling receptor activity"/>
    <property type="evidence" value="ECO:0007669"/>
    <property type="project" value="InterPro"/>
</dbReference>
<proteinExistence type="inferred from homology"/>
<evidence type="ECO:0000313" key="10">
    <source>
        <dbReference type="Proteomes" id="UP001209878"/>
    </source>
</evidence>
<evidence type="ECO:0000256" key="4">
    <source>
        <dbReference type="ARBA" id="ARBA00023136"/>
    </source>
</evidence>
<dbReference type="SUPFAM" id="SSF63712">
    <property type="entry name" value="Nicotinic receptor ligand binding domain-like"/>
    <property type="match status" value="1"/>
</dbReference>
<dbReference type="InterPro" id="IPR006202">
    <property type="entry name" value="Neur_chan_lig-bd"/>
</dbReference>
<evidence type="ECO:0000259" key="8">
    <source>
        <dbReference type="Pfam" id="PF02932"/>
    </source>
</evidence>
<accession>A0AAD9KXG1</accession>
<keyword evidence="2 5" id="KW-0812">Transmembrane</keyword>
<dbReference type="Pfam" id="PF02931">
    <property type="entry name" value="Neur_chan_LBD"/>
    <property type="match status" value="1"/>
</dbReference>
<keyword evidence="5" id="KW-0813">Transport</keyword>
<dbReference type="InterPro" id="IPR036719">
    <property type="entry name" value="Neuro-gated_channel_TM_sf"/>
</dbReference>
<evidence type="ECO:0000256" key="6">
    <source>
        <dbReference type="SAM" id="MobiDB-lite"/>
    </source>
</evidence>
<feature type="compositionally biased region" description="Basic and acidic residues" evidence="6">
    <location>
        <begin position="312"/>
        <end position="335"/>
    </location>
</feature>
<feature type="domain" description="Neurotransmitter-gated ion-channel ligand-binding" evidence="7">
    <location>
        <begin position="2"/>
        <end position="168"/>
    </location>
</feature>
<dbReference type="EMBL" id="JAODUO010000510">
    <property type="protein sequence ID" value="KAK2179144.1"/>
    <property type="molecule type" value="Genomic_DNA"/>
</dbReference>
<comment type="similarity">
    <text evidence="5">Belongs to the ligand-gated ion channel (TC 1.A.9) family.</text>
</comment>